<dbReference type="InterPro" id="IPR012910">
    <property type="entry name" value="Plug_dom"/>
</dbReference>
<dbReference type="Gene3D" id="3.55.50.30">
    <property type="match status" value="1"/>
</dbReference>
<dbReference type="RefSeq" id="WP_094855482.1">
    <property type="nucleotide sequence ID" value="NZ_NEVM01000005.1"/>
</dbReference>
<keyword evidence="6 14" id="KW-0812">Transmembrane</keyword>
<evidence type="ECO:0000256" key="9">
    <source>
        <dbReference type="ARBA" id="ARBA00023065"/>
    </source>
</evidence>
<dbReference type="PROSITE" id="PS01156">
    <property type="entry name" value="TONB_DEPENDENT_REC_2"/>
    <property type="match status" value="1"/>
</dbReference>
<dbReference type="NCBIfam" id="TIGR01783">
    <property type="entry name" value="TonB-siderophor"/>
    <property type="match status" value="1"/>
</dbReference>
<evidence type="ECO:0000256" key="8">
    <source>
        <dbReference type="ARBA" id="ARBA00023004"/>
    </source>
</evidence>
<dbReference type="CDD" id="cd01347">
    <property type="entry name" value="ligand_gated_channel"/>
    <property type="match status" value="1"/>
</dbReference>
<evidence type="ECO:0000256" key="16">
    <source>
        <dbReference type="RuleBase" id="RU003357"/>
    </source>
</evidence>
<gene>
    <name evidence="19" type="ORF">CAL29_24325</name>
</gene>
<evidence type="ECO:0000256" key="2">
    <source>
        <dbReference type="ARBA" id="ARBA00009810"/>
    </source>
</evidence>
<organism evidence="19 20">
    <name type="scientific">Bordetella genomosp. 10</name>
    <dbReference type="NCBI Taxonomy" id="1416804"/>
    <lineage>
        <taxon>Bacteria</taxon>
        <taxon>Pseudomonadati</taxon>
        <taxon>Pseudomonadota</taxon>
        <taxon>Betaproteobacteria</taxon>
        <taxon>Burkholderiales</taxon>
        <taxon>Alcaligenaceae</taxon>
        <taxon>Bordetella</taxon>
    </lineage>
</organism>
<evidence type="ECO:0000259" key="18">
    <source>
        <dbReference type="SMART" id="SM00965"/>
    </source>
</evidence>
<evidence type="ECO:0000256" key="14">
    <source>
        <dbReference type="PROSITE-ProRule" id="PRU01360"/>
    </source>
</evidence>
<dbReference type="AlphaFoldDB" id="A0A261S160"/>
<evidence type="ECO:0000256" key="10">
    <source>
        <dbReference type="ARBA" id="ARBA00023077"/>
    </source>
</evidence>
<dbReference type="InterPro" id="IPR011662">
    <property type="entry name" value="Secretin/TonB_short_N"/>
</dbReference>
<dbReference type="InterPro" id="IPR037066">
    <property type="entry name" value="Plug_dom_sf"/>
</dbReference>
<evidence type="ECO:0000256" key="15">
    <source>
        <dbReference type="PROSITE-ProRule" id="PRU10144"/>
    </source>
</evidence>
<comment type="caution">
    <text evidence="19">The sequence shown here is derived from an EMBL/GenBank/DDBJ whole genome shotgun (WGS) entry which is preliminary data.</text>
</comment>
<protein>
    <recommendedName>
        <fullName evidence="18">Secretin/TonB short N-terminal domain-containing protein</fullName>
    </recommendedName>
</protein>
<dbReference type="InterPro" id="IPR036942">
    <property type="entry name" value="Beta-barrel_TonB_sf"/>
</dbReference>
<dbReference type="InterPro" id="IPR000531">
    <property type="entry name" value="Beta-barrel_TonB"/>
</dbReference>
<dbReference type="Pfam" id="PF00593">
    <property type="entry name" value="TonB_dep_Rec_b-barrel"/>
    <property type="match status" value="1"/>
</dbReference>
<dbReference type="GO" id="GO:0038023">
    <property type="term" value="F:signaling receptor activity"/>
    <property type="evidence" value="ECO:0007669"/>
    <property type="project" value="InterPro"/>
</dbReference>
<dbReference type="PANTHER" id="PTHR32552">
    <property type="entry name" value="FERRICHROME IRON RECEPTOR-RELATED"/>
    <property type="match status" value="1"/>
</dbReference>
<dbReference type="PANTHER" id="PTHR32552:SF82">
    <property type="entry name" value="FCUA PROTEIN"/>
    <property type="match status" value="1"/>
</dbReference>
<dbReference type="Proteomes" id="UP000216020">
    <property type="component" value="Unassembled WGS sequence"/>
</dbReference>
<comment type="similarity">
    <text evidence="2 14 16">Belongs to the TonB-dependent receptor family.</text>
</comment>
<evidence type="ECO:0000256" key="7">
    <source>
        <dbReference type="ARBA" id="ARBA00022729"/>
    </source>
</evidence>
<evidence type="ECO:0000256" key="4">
    <source>
        <dbReference type="ARBA" id="ARBA00022452"/>
    </source>
</evidence>
<dbReference type="GO" id="GO:0015891">
    <property type="term" value="P:siderophore transport"/>
    <property type="evidence" value="ECO:0007669"/>
    <property type="project" value="InterPro"/>
</dbReference>
<name>A0A261S160_9BORD</name>
<keyword evidence="9" id="KW-0406">Ion transport</keyword>
<dbReference type="InterPro" id="IPR010917">
    <property type="entry name" value="TonB_rcpt_CS"/>
</dbReference>
<feature type="signal peptide" evidence="17">
    <location>
        <begin position="1"/>
        <end position="27"/>
    </location>
</feature>
<accession>A0A261S160</accession>
<evidence type="ECO:0000256" key="17">
    <source>
        <dbReference type="SAM" id="SignalP"/>
    </source>
</evidence>
<dbReference type="Pfam" id="PF07715">
    <property type="entry name" value="Plug"/>
    <property type="match status" value="1"/>
</dbReference>
<evidence type="ECO:0000256" key="6">
    <source>
        <dbReference type="ARBA" id="ARBA00022692"/>
    </source>
</evidence>
<evidence type="ECO:0000256" key="1">
    <source>
        <dbReference type="ARBA" id="ARBA00004571"/>
    </source>
</evidence>
<keyword evidence="10 16" id="KW-0798">TonB box</keyword>
<keyword evidence="13 14" id="KW-0998">Cell outer membrane</keyword>
<dbReference type="GO" id="GO:0009279">
    <property type="term" value="C:cell outer membrane"/>
    <property type="evidence" value="ECO:0007669"/>
    <property type="project" value="UniProtKB-SubCell"/>
</dbReference>
<dbReference type="SMART" id="SM00965">
    <property type="entry name" value="STN"/>
    <property type="match status" value="1"/>
</dbReference>
<evidence type="ECO:0000256" key="13">
    <source>
        <dbReference type="ARBA" id="ARBA00023237"/>
    </source>
</evidence>
<keyword evidence="12" id="KW-0675">Receptor</keyword>
<evidence type="ECO:0000256" key="11">
    <source>
        <dbReference type="ARBA" id="ARBA00023136"/>
    </source>
</evidence>
<sequence length="802" mass="84827">MPFSSLRHPVPLALAVALGIAAVSAHAQGMAAGLPGEPAVFNLAAQPLSQALSNWALQTGVQLIVQPALVAGKTAPAVSGTLTPGQALDRLLAGSGLIAAREGAAVVIKAAPSTGGDMATLPLVTVTGNTTPPETYAGGQVARRGRLGMLGNVDVMEAPFNITNYTSQLMEDQQAGSVLDVLRNEPSIRESLPGGAVSSSAIKIRGFSVATRDATFDGLYGMTPYWGDLPTDFAERVEVLKGPSALLYGMSPYGVVGGSVNIVPKRAGDDPLTRLTLGVGSDSLWKGHVDMGRRFGANGEWGLRFNGSYSNGEGYIHDQKKEGSTGALALDYRGEQLRLTLDAYRVQQRMHGASPPLVWVGNGMTSMPAAPSGRTDILPGSPGSTETTEAAILGGEYDFNDRWTGYAKFGMQHGTMKGVMPGWISNLQANGDADVYAYAWPTKTRTQSAETGLRGRFQTGPVSHSVSLSASYMNRDSWVARATGATQSTNIYAPAPILSWPVSPTDIPKASENTLSGVALADTLGFIDDRVLLTLGERRQHVKVDNFDANSGAVTSRYDASAWTPMAGLVVKPADDLSLYANVIQGLSQGTTVGSTYQNAGEVFPPYKTKQVEVGAKLQTGSFTNTLSVFQIKQPSTTTDNSTSPLPTLRLDGEQRNRGIEWAIFGELTTGLRVLGGVTYLQGRLTKTQDGLYDGNQAPGSPPWSANLGLDWDVPGVSGLALNSRVIYTSAQYLDNANSVKLPPWTVLDLGARYATKLGGKDVVFRANVNNVFDKHYWGVYANGGAIVGAPRTFWLSASIDF</sequence>
<keyword evidence="20" id="KW-1185">Reference proteome</keyword>
<dbReference type="PROSITE" id="PS52016">
    <property type="entry name" value="TONB_DEPENDENT_REC_3"/>
    <property type="match status" value="1"/>
</dbReference>
<dbReference type="Gene3D" id="2.170.130.10">
    <property type="entry name" value="TonB-dependent receptor, plug domain"/>
    <property type="match status" value="1"/>
</dbReference>
<keyword evidence="8" id="KW-0408">Iron</keyword>
<dbReference type="OrthoDB" id="5346107at2"/>
<proteinExistence type="inferred from homology"/>
<keyword evidence="3 14" id="KW-0813">Transport</keyword>
<feature type="chain" id="PRO_5012717873" description="Secretin/TonB short N-terminal domain-containing protein" evidence="17">
    <location>
        <begin position="28"/>
        <end position="802"/>
    </location>
</feature>
<dbReference type="GO" id="GO:0015344">
    <property type="term" value="F:siderophore uptake transmembrane transporter activity"/>
    <property type="evidence" value="ECO:0007669"/>
    <property type="project" value="TreeGrafter"/>
</dbReference>
<dbReference type="EMBL" id="NEVM01000005">
    <property type="protein sequence ID" value="OZI31068.1"/>
    <property type="molecule type" value="Genomic_DNA"/>
</dbReference>
<keyword evidence="4 14" id="KW-1134">Transmembrane beta strand</keyword>
<keyword evidence="11 14" id="KW-0472">Membrane</keyword>
<reference evidence="20" key="1">
    <citation type="submission" date="2017-05" db="EMBL/GenBank/DDBJ databases">
        <title>Complete and WGS of Bordetella genogroups.</title>
        <authorList>
            <person name="Spilker T."/>
            <person name="Lipuma J."/>
        </authorList>
    </citation>
    <scope>NUCLEOTIDE SEQUENCE [LARGE SCALE GENOMIC DNA]</scope>
    <source>
        <strain evidence="20">AU16122</strain>
    </source>
</reference>
<dbReference type="Gene3D" id="2.40.170.20">
    <property type="entry name" value="TonB-dependent receptor, beta-barrel domain"/>
    <property type="match status" value="1"/>
</dbReference>
<evidence type="ECO:0000256" key="12">
    <source>
        <dbReference type="ARBA" id="ARBA00023170"/>
    </source>
</evidence>
<keyword evidence="5" id="KW-0410">Iron transport</keyword>
<dbReference type="InterPro" id="IPR039426">
    <property type="entry name" value="TonB-dep_rcpt-like"/>
</dbReference>
<feature type="short sequence motif" description="TonB C-terminal box" evidence="15">
    <location>
        <begin position="785"/>
        <end position="802"/>
    </location>
</feature>
<feature type="domain" description="Secretin/TonB short N-terminal" evidence="18">
    <location>
        <begin position="61"/>
        <end position="111"/>
    </location>
</feature>
<comment type="subcellular location">
    <subcellularLocation>
        <location evidence="1 14">Cell outer membrane</location>
        <topology evidence="1 14">Multi-pass membrane protein</topology>
    </subcellularLocation>
</comment>
<evidence type="ECO:0000313" key="19">
    <source>
        <dbReference type="EMBL" id="OZI31068.1"/>
    </source>
</evidence>
<dbReference type="Pfam" id="PF07660">
    <property type="entry name" value="STN"/>
    <property type="match status" value="1"/>
</dbReference>
<evidence type="ECO:0000256" key="3">
    <source>
        <dbReference type="ARBA" id="ARBA00022448"/>
    </source>
</evidence>
<keyword evidence="7 17" id="KW-0732">Signal</keyword>
<evidence type="ECO:0000256" key="5">
    <source>
        <dbReference type="ARBA" id="ARBA00022496"/>
    </source>
</evidence>
<dbReference type="SUPFAM" id="SSF56935">
    <property type="entry name" value="Porins"/>
    <property type="match status" value="1"/>
</dbReference>
<evidence type="ECO:0000313" key="20">
    <source>
        <dbReference type="Proteomes" id="UP000216020"/>
    </source>
</evidence>
<dbReference type="InterPro" id="IPR010105">
    <property type="entry name" value="TonB_sidphr_rcpt"/>
</dbReference>